<protein>
    <recommendedName>
        <fullName evidence="13">Nuclear pore complex protein Nup133</fullName>
    </recommendedName>
</protein>
<evidence type="ECO:0000256" key="1">
    <source>
        <dbReference type="ARBA" id="ARBA00004259"/>
    </source>
</evidence>
<evidence type="ECO:0000256" key="6">
    <source>
        <dbReference type="ARBA" id="ARBA00023010"/>
    </source>
</evidence>
<feature type="compositionally biased region" description="Polar residues" evidence="8">
    <location>
        <begin position="49"/>
        <end position="63"/>
    </location>
</feature>
<evidence type="ECO:0008006" key="13">
    <source>
        <dbReference type="Google" id="ProtNLM"/>
    </source>
</evidence>
<dbReference type="GO" id="GO:0006606">
    <property type="term" value="P:protein import into nucleus"/>
    <property type="evidence" value="ECO:0007669"/>
    <property type="project" value="TreeGrafter"/>
</dbReference>
<dbReference type="SUPFAM" id="SSF117289">
    <property type="entry name" value="Nucleoporin domain"/>
    <property type="match status" value="1"/>
</dbReference>
<feature type="domain" description="Nucleoporin Nup133/Nup155-like C-terminal" evidence="9">
    <location>
        <begin position="851"/>
        <end position="1217"/>
    </location>
</feature>
<evidence type="ECO:0000256" key="3">
    <source>
        <dbReference type="ARBA" id="ARBA00022448"/>
    </source>
</evidence>
<proteinExistence type="inferred from homology"/>
<dbReference type="PANTHER" id="PTHR13405">
    <property type="entry name" value="NUCLEAR PORE COMPLEX PROTEIN NUP133"/>
    <property type="match status" value="1"/>
</dbReference>
<keyword evidence="7" id="KW-0539">Nucleus</keyword>
<dbReference type="Proteomes" id="UP001212841">
    <property type="component" value="Unassembled WGS sequence"/>
</dbReference>
<dbReference type="GO" id="GO:0031080">
    <property type="term" value="C:nuclear pore outer ring"/>
    <property type="evidence" value="ECO:0007669"/>
    <property type="project" value="TreeGrafter"/>
</dbReference>
<gene>
    <name evidence="11" type="ORF">HK097_006721</name>
</gene>
<evidence type="ECO:0000256" key="2">
    <source>
        <dbReference type="ARBA" id="ARBA00005569"/>
    </source>
</evidence>
<comment type="caution">
    <text evidence="11">The sequence shown here is derived from an EMBL/GenBank/DDBJ whole genome shotgun (WGS) entry which is preliminary data.</text>
</comment>
<feature type="domain" description="Nucleoporin Nup133/Nup155-like N-terminal" evidence="10">
    <location>
        <begin position="98"/>
        <end position="451"/>
    </location>
</feature>
<dbReference type="InterPro" id="IPR007187">
    <property type="entry name" value="Nucleoporin_Nup133/Nup155_C"/>
</dbReference>
<keyword evidence="3" id="KW-0813">Transport</keyword>
<comment type="similarity">
    <text evidence="2">Belongs to the nucleoporin Nup133 family.</text>
</comment>
<dbReference type="GO" id="GO:0016973">
    <property type="term" value="P:poly(A)+ mRNA export from nucleus"/>
    <property type="evidence" value="ECO:0007669"/>
    <property type="project" value="TreeGrafter"/>
</dbReference>
<sequence>MFTSARNQTTTPAAPRIPKTPNTNVRSANRPALFNEQLATPRQPHHAQTAHTPFRSKTPTTARSRPGTPSLAQSQSRGKNETCLMSKETHAVFENADVPAEVREYLRTMRGSGYAFSSVIDQKSSYAVIITHTQLLAWQYGHKPNATRPYDAYPVEQASNSNELQYLPKVCIVPSQSNDLRKPSGLLACTVRGDLRYWQSLVYGPEHRKDGFVEGLEEGEWIQNMVLLDKTTYMAATNLCKLFKITIPTVEENPVTCEEVKQAKGWRKSIGLNFLGWGGGGLLGQLDKKLVTVVKGGMSESDVTLVSNVGLHIWSVSRNEVGHKLVTEQDLLALIKPSLQMDRMDVDDEEEEEQLGFNVQILDADRTSDGKLCLLVSFLDEQGDGYRHFALVILAEVAEGRKQFVIHEKKHLEVKRGPEESNNDVKLHLSDDGITAFVVFPHVVVVTSTASDVNFEDDITLGNMDDQIVAFAAKEGVPDGSRSVAIGVSSGGCLLKFLVDEEKVRARKGVVERDAPSEIQKGSQAYEKLEQAVYYPGRGQNTVVLDLGGFTADEINEAAVELADSILRGDSAHYSEVTATDVHLQDRLRQLDLLLRSIIDGSVKDNVTPHTIESLLANAEKIYAALKLWEHLDKVMAGSEETWTGYHDQGHYGGILDVAIKQYLNDVGQGTDDLDVFFRKHVANVAGVLEHVQRQDRGVAQRDLGTVARVQEGNKVFLMLYFAARDIRQDWMRRWGFKREGVVRPWLAADNLPDNLQEQYELTCALFPDERVPSNRERIVSNHERVLSNQAAELADELFGIYEAEIQYLGTQTNDANAQKKLEQIVKKKAILQPQIIAPLVKIGRTPEAFNLAEKYKNFAMLAKLSVEQAGYAKGIEFYVENYKRDFAFELFEFYLAKGAYQALLTQPRQYGDYVDEFLKGKELPQIKWIQDVGAGRFGDAHESLTRSAKEEDSVVKRRLALNLSKLAYVASLDVENMADFDRSEGGKVVQRITKATDSLGVLDELRHHYAAYVEAAGKSREPFDRKVTTVMNVLYGNVWRDQNTLARLMEVDVRRIMGGEFVGMDALVDLLTLGHENQPVERGENFEACLEGLWLRARLEERDVSAGLRALWRRAWLSVDWEDIMREKGRGHSTQHTDRLRHTIVYRLLLQVKQHEIDQSLVLPPSACVEPAPLDFYAQRLATLPPSEHGDLARNIYHENQALDKLVREQSADKWFAELCNYANQEAAVNGMELDR</sequence>
<dbReference type="GO" id="GO:0017056">
    <property type="term" value="F:structural constituent of nuclear pore"/>
    <property type="evidence" value="ECO:0007669"/>
    <property type="project" value="InterPro"/>
</dbReference>
<keyword evidence="5" id="KW-0653">Protein transport</keyword>
<dbReference type="Pfam" id="PF03177">
    <property type="entry name" value="Nucleoporin_C"/>
    <property type="match status" value="1"/>
</dbReference>
<organism evidence="11 12">
    <name type="scientific">Rhizophlyctis rosea</name>
    <dbReference type="NCBI Taxonomy" id="64517"/>
    <lineage>
        <taxon>Eukaryota</taxon>
        <taxon>Fungi</taxon>
        <taxon>Fungi incertae sedis</taxon>
        <taxon>Chytridiomycota</taxon>
        <taxon>Chytridiomycota incertae sedis</taxon>
        <taxon>Chytridiomycetes</taxon>
        <taxon>Rhizophlyctidales</taxon>
        <taxon>Rhizophlyctidaceae</taxon>
        <taxon>Rhizophlyctis</taxon>
    </lineage>
</organism>
<evidence type="ECO:0000313" key="11">
    <source>
        <dbReference type="EMBL" id="KAJ3052197.1"/>
    </source>
</evidence>
<dbReference type="PANTHER" id="PTHR13405:SF11">
    <property type="entry name" value="NUCLEAR PORE COMPLEX PROTEIN NUP133"/>
    <property type="match status" value="1"/>
</dbReference>
<evidence type="ECO:0000256" key="5">
    <source>
        <dbReference type="ARBA" id="ARBA00022927"/>
    </source>
</evidence>
<reference evidence="11" key="1">
    <citation type="submission" date="2020-05" db="EMBL/GenBank/DDBJ databases">
        <title>Phylogenomic resolution of chytrid fungi.</title>
        <authorList>
            <person name="Stajich J.E."/>
            <person name="Amses K."/>
            <person name="Simmons R."/>
            <person name="Seto K."/>
            <person name="Myers J."/>
            <person name="Bonds A."/>
            <person name="Quandt C.A."/>
            <person name="Barry K."/>
            <person name="Liu P."/>
            <person name="Grigoriev I."/>
            <person name="Longcore J.E."/>
            <person name="James T.Y."/>
        </authorList>
    </citation>
    <scope>NUCLEOTIDE SEQUENCE</scope>
    <source>
        <strain evidence="11">JEL0318</strain>
    </source>
</reference>
<accession>A0AAD5X6C4</accession>
<dbReference type="GO" id="GO:0000972">
    <property type="term" value="P:transcription-dependent tethering of RNA polymerase II gene DNA at nuclear periphery"/>
    <property type="evidence" value="ECO:0007669"/>
    <property type="project" value="TreeGrafter"/>
</dbReference>
<keyword evidence="12" id="KW-1185">Reference proteome</keyword>
<keyword evidence="6" id="KW-0811">Translocation</keyword>
<evidence type="ECO:0000256" key="7">
    <source>
        <dbReference type="ARBA" id="ARBA00023242"/>
    </source>
</evidence>
<dbReference type="Gene3D" id="2.130.10.10">
    <property type="entry name" value="YVTN repeat-like/Quinoprotein amine dehydrogenase"/>
    <property type="match status" value="1"/>
</dbReference>
<dbReference type="Pfam" id="PF08801">
    <property type="entry name" value="Nucleoporin_N"/>
    <property type="match status" value="1"/>
</dbReference>
<evidence type="ECO:0000259" key="9">
    <source>
        <dbReference type="Pfam" id="PF03177"/>
    </source>
</evidence>
<keyword evidence="4" id="KW-0509">mRNA transport</keyword>
<name>A0AAD5X6C4_9FUNG</name>
<dbReference type="AlphaFoldDB" id="A0AAD5X6C4"/>
<dbReference type="InterPro" id="IPR014908">
    <property type="entry name" value="Nucleoporin_Nup133/Nup155_N"/>
</dbReference>
<feature type="region of interest" description="Disordered" evidence="8">
    <location>
        <begin position="1"/>
        <end position="81"/>
    </location>
</feature>
<evidence type="ECO:0000313" key="12">
    <source>
        <dbReference type="Proteomes" id="UP001212841"/>
    </source>
</evidence>
<dbReference type="InterPro" id="IPR015943">
    <property type="entry name" value="WD40/YVTN_repeat-like_dom_sf"/>
</dbReference>
<evidence type="ECO:0000256" key="4">
    <source>
        <dbReference type="ARBA" id="ARBA00022816"/>
    </source>
</evidence>
<evidence type="ECO:0000256" key="8">
    <source>
        <dbReference type="SAM" id="MobiDB-lite"/>
    </source>
</evidence>
<evidence type="ECO:0000259" key="10">
    <source>
        <dbReference type="Pfam" id="PF08801"/>
    </source>
</evidence>
<comment type="subcellular location">
    <subcellularLocation>
        <location evidence="1">Nucleus envelope</location>
    </subcellularLocation>
</comment>
<dbReference type="InterPro" id="IPR037624">
    <property type="entry name" value="Nup133-like"/>
</dbReference>
<dbReference type="EMBL" id="JADGJD010000316">
    <property type="protein sequence ID" value="KAJ3052197.1"/>
    <property type="molecule type" value="Genomic_DNA"/>
</dbReference>
<dbReference type="Gene3D" id="1.20.58.1380">
    <property type="match status" value="1"/>
</dbReference>
<feature type="compositionally biased region" description="Polar residues" evidence="8">
    <location>
        <begin position="1"/>
        <end position="12"/>
    </location>
</feature>